<dbReference type="GO" id="GO:0044689">
    <property type="term" value="F:7,8-didemethyl-8-hydroxy-5-deazariboflavin synthase activity"/>
    <property type="evidence" value="ECO:0007669"/>
    <property type="project" value="TreeGrafter"/>
</dbReference>
<dbReference type="Gene3D" id="3.20.20.70">
    <property type="entry name" value="Aldolase class I"/>
    <property type="match status" value="1"/>
</dbReference>
<dbReference type="Proteomes" id="UP000245639">
    <property type="component" value="Unassembled WGS sequence"/>
</dbReference>
<evidence type="ECO:0000256" key="2">
    <source>
        <dbReference type="ARBA" id="ARBA00022485"/>
    </source>
</evidence>
<protein>
    <submittedName>
        <fullName evidence="3">FO synthase subunit 2</fullName>
    </submittedName>
</protein>
<comment type="caution">
    <text evidence="3">The sequence shown here is derived from an EMBL/GenBank/DDBJ whole genome shotgun (WGS) entry which is preliminary data.</text>
</comment>
<evidence type="ECO:0000313" key="4">
    <source>
        <dbReference type="Proteomes" id="UP000245639"/>
    </source>
</evidence>
<dbReference type="InterPro" id="IPR013785">
    <property type="entry name" value="Aldolase_TIM"/>
</dbReference>
<keyword evidence="2" id="KW-0004">4Fe-4S</keyword>
<keyword evidence="2" id="KW-0411">Iron-sulfur</keyword>
<organism evidence="3 4">
    <name type="scientific">Actinomycetospora cinnamomea</name>
    <dbReference type="NCBI Taxonomy" id="663609"/>
    <lineage>
        <taxon>Bacteria</taxon>
        <taxon>Bacillati</taxon>
        <taxon>Actinomycetota</taxon>
        <taxon>Actinomycetes</taxon>
        <taxon>Pseudonocardiales</taxon>
        <taxon>Pseudonocardiaceae</taxon>
        <taxon>Actinomycetospora</taxon>
    </lineage>
</organism>
<evidence type="ECO:0000313" key="3">
    <source>
        <dbReference type="EMBL" id="PVZ07950.1"/>
    </source>
</evidence>
<dbReference type="GO" id="GO:0051539">
    <property type="term" value="F:4 iron, 4 sulfur cluster binding"/>
    <property type="evidence" value="ECO:0007669"/>
    <property type="project" value="UniProtKB-KW"/>
</dbReference>
<dbReference type="PIRSF" id="PIRSF004762">
    <property type="entry name" value="CHP00423"/>
    <property type="match status" value="1"/>
</dbReference>
<dbReference type="InterPro" id="IPR058240">
    <property type="entry name" value="rSAM_sf"/>
</dbReference>
<proteinExistence type="predicted"/>
<keyword evidence="4" id="KW-1185">Reference proteome</keyword>
<keyword evidence="2" id="KW-0408">Iron</keyword>
<dbReference type="AlphaFoldDB" id="A0A2U1F7J8"/>
<dbReference type="EMBL" id="QEKW01000010">
    <property type="protein sequence ID" value="PVZ07950.1"/>
    <property type="molecule type" value="Genomic_DNA"/>
</dbReference>
<gene>
    <name evidence="3" type="ORF">C8D89_110103</name>
</gene>
<sequence>MTAPVRTHLARAESDPAGLPDDAYAELLTADGDDLEALCALADHLRREAVGDQLTFVANRNLDTPVAADPGRADPLVDEAWALGATEVCVQGPLPADAPTTAALDLVARITGRAPLHLHAFRPAEVADAAARLALSPREFLTAARDAGLGSVPGTAARILDDGIRAWLTGGTDIPAARWTELVTTAHEVGLRSTATMVYGHVETPAEQVAHLRALATIQDRTGGFTEFIPMPILPEALPTARRVADRGCGDPGVERQQSRIARTRSVRSSTRETRALYAVARLLLHGRIDHVQAAWPKLGAELTVAVLRGGADDAGGLLLDGALDPAAGAEAGRRLTLGDVERLAAALGRTPRQRTTVYGDASPERQAVLRELAAPR</sequence>
<name>A0A2U1F7J8_9PSEU</name>
<dbReference type="InterPro" id="IPR034405">
    <property type="entry name" value="F420"/>
</dbReference>
<dbReference type="SUPFAM" id="SSF102114">
    <property type="entry name" value="Radical SAM enzymes"/>
    <property type="match status" value="1"/>
</dbReference>
<dbReference type="PANTHER" id="PTHR43076:SF1">
    <property type="entry name" value="LIPOYL SYNTHASE 2"/>
    <property type="match status" value="1"/>
</dbReference>
<accession>A0A2U1F7J8</accession>
<keyword evidence="2" id="KW-0479">Metal-binding</keyword>
<reference evidence="3 4" key="1">
    <citation type="submission" date="2018-04" db="EMBL/GenBank/DDBJ databases">
        <title>Genomic Encyclopedia of Type Strains, Phase IV (KMG-IV): sequencing the most valuable type-strain genomes for metagenomic binning, comparative biology and taxonomic classification.</title>
        <authorList>
            <person name="Goeker M."/>
        </authorList>
    </citation>
    <scope>NUCLEOTIDE SEQUENCE [LARGE SCALE GENOMIC DNA]</scope>
    <source>
        <strain evidence="3 4">DSM 45771</strain>
    </source>
</reference>
<comment type="cofactor">
    <cofactor evidence="1">
        <name>[4Fe-4S] cluster</name>
        <dbReference type="ChEBI" id="CHEBI:49883"/>
    </cofactor>
</comment>
<evidence type="ECO:0000256" key="1">
    <source>
        <dbReference type="ARBA" id="ARBA00001966"/>
    </source>
</evidence>
<dbReference type="PANTHER" id="PTHR43076">
    <property type="entry name" value="FO SYNTHASE (COFH)"/>
    <property type="match status" value="1"/>
</dbReference>